<dbReference type="GO" id="GO:0006508">
    <property type="term" value="P:proteolysis"/>
    <property type="evidence" value="ECO:0007669"/>
    <property type="project" value="InterPro"/>
</dbReference>
<dbReference type="AlphaFoldDB" id="A0A5B8UII0"/>
<dbReference type="OrthoDB" id="9764939at2"/>
<evidence type="ECO:0000313" key="2">
    <source>
        <dbReference type="EMBL" id="QEC56186.1"/>
    </source>
</evidence>
<dbReference type="SUPFAM" id="SSF53187">
    <property type="entry name" value="Zn-dependent exopeptidases"/>
    <property type="match status" value="1"/>
</dbReference>
<dbReference type="EMBL" id="CP042433">
    <property type="protein sequence ID" value="QEC56186.1"/>
    <property type="molecule type" value="Genomic_DNA"/>
</dbReference>
<evidence type="ECO:0000259" key="1">
    <source>
        <dbReference type="Pfam" id="PF04389"/>
    </source>
</evidence>
<accession>A0A5B8UII0</accession>
<reference evidence="2 3" key="1">
    <citation type="journal article" date="2015" name="Int. J. Syst. Evol. Microbiol.">
        <title>Flavisolibacter ginsenosidimutans sp. nov., with ginsenoside-converting activity isolated from soil used for cultivating ginseng.</title>
        <authorList>
            <person name="Zhao Y."/>
            <person name="Liu Q."/>
            <person name="Kang M.S."/>
            <person name="Jin F."/>
            <person name="Yu H."/>
            <person name="Im W.T."/>
        </authorList>
    </citation>
    <scope>NUCLEOTIDE SEQUENCE [LARGE SCALE GENOMIC DNA]</scope>
    <source>
        <strain evidence="2 3">Gsoil 636</strain>
    </source>
</reference>
<dbReference type="Pfam" id="PF04389">
    <property type="entry name" value="Peptidase_M28"/>
    <property type="match status" value="1"/>
</dbReference>
<sequence>MQKFVLVFILAGLFAKGAIGQNAKPRAPLTSAIKESDLKTDIFEMASDHFRGREAGTLDELKVSVWWANKLQALGLKPAGDDGTFFQFFSMKRNRVSNASKIAVNDHELALWNDVLVAQTAPAAVSAPVLFLGNTTSAEAENADVKGKAVVILASPDGINLNVSLPERRYPGYVLRKYASLLQKGAAAIIFIADEMGEKSWPAVLPALTRGTYDIEGGPNAVATAKTPVLWVHASATDWLKAKGAQLTASITVERFDYPSVNIVAEIKGTDAQLSKEYVLFSGHQDHDGVRQPYGTDSIYNGADDNASVSVALLAIARAFRQQPGRRSALFVWHGAEERGLLGSRWYASHPTVDKNSIVAVLNGDMIGRNNPDSAALLGMQAPHRNSPELVAMALQANNEGPRFKLDTLWDKPTHVEGWYFRSDHLPYARAGYPALFYTTLLHPDYHTPMDEPQLIDIKKLKRMTEWMYRTGWKVANAQKRPALDPAFKLER</sequence>
<dbReference type="InterPro" id="IPR045175">
    <property type="entry name" value="M28_fam"/>
</dbReference>
<dbReference type="InterPro" id="IPR007484">
    <property type="entry name" value="Peptidase_M28"/>
</dbReference>
<feature type="domain" description="Peptidase M28" evidence="1">
    <location>
        <begin position="262"/>
        <end position="468"/>
    </location>
</feature>
<dbReference type="KEGG" id="fgg:FSB75_09890"/>
<dbReference type="RefSeq" id="WP_146786383.1">
    <property type="nucleotide sequence ID" value="NZ_BAABIO010000001.1"/>
</dbReference>
<gene>
    <name evidence="2" type="ORF">FSB75_09890</name>
</gene>
<evidence type="ECO:0000313" key="3">
    <source>
        <dbReference type="Proteomes" id="UP000321204"/>
    </source>
</evidence>
<dbReference type="Proteomes" id="UP000321204">
    <property type="component" value="Chromosome"/>
</dbReference>
<dbReference type="Gene3D" id="3.50.30.30">
    <property type="match status" value="1"/>
</dbReference>
<dbReference type="PANTHER" id="PTHR12147">
    <property type="entry name" value="METALLOPEPTIDASE M28 FAMILY MEMBER"/>
    <property type="match status" value="1"/>
</dbReference>
<protein>
    <submittedName>
        <fullName evidence="2">M28 family peptidase</fullName>
    </submittedName>
</protein>
<proteinExistence type="predicted"/>
<dbReference type="GO" id="GO:0008235">
    <property type="term" value="F:metalloexopeptidase activity"/>
    <property type="evidence" value="ECO:0007669"/>
    <property type="project" value="InterPro"/>
</dbReference>
<dbReference type="Gene3D" id="3.40.630.10">
    <property type="entry name" value="Zn peptidases"/>
    <property type="match status" value="1"/>
</dbReference>
<name>A0A5B8UII0_9BACT</name>
<organism evidence="2 3">
    <name type="scientific">Flavisolibacter ginsenosidimutans</name>
    <dbReference type="NCBI Taxonomy" id="661481"/>
    <lineage>
        <taxon>Bacteria</taxon>
        <taxon>Pseudomonadati</taxon>
        <taxon>Bacteroidota</taxon>
        <taxon>Chitinophagia</taxon>
        <taxon>Chitinophagales</taxon>
        <taxon>Chitinophagaceae</taxon>
        <taxon>Flavisolibacter</taxon>
    </lineage>
</organism>
<dbReference type="PANTHER" id="PTHR12147:SF26">
    <property type="entry name" value="PEPTIDASE M28 DOMAIN-CONTAINING PROTEIN"/>
    <property type="match status" value="1"/>
</dbReference>
<keyword evidence="3" id="KW-1185">Reference proteome</keyword>